<evidence type="ECO:0000256" key="3">
    <source>
        <dbReference type="ARBA" id="ARBA00012217"/>
    </source>
</evidence>
<dbReference type="EMBL" id="ML976986">
    <property type="protein sequence ID" value="KAF1958741.1"/>
    <property type="molecule type" value="Genomic_DNA"/>
</dbReference>
<dbReference type="Gene3D" id="3.30.470.20">
    <property type="entry name" value="ATP-grasp fold, B domain"/>
    <property type="match status" value="1"/>
</dbReference>
<dbReference type="GO" id="GO:0006189">
    <property type="term" value="P:'de novo' IMP biosynthetic process"/>
    <property type="evidence" value="ECO:0007669"/>
    <property type="project" value="UniProtKB-UniPathway"/>
</dbReference>
<gene>
    <name evidence="11" type="ORF">CC80DRAFT_490549</name>
</gene>
<dbReference type="GO" id="GO:0004639">
    <property type="term" value="F:phosphoribosylaminoimidazolesuccinocarboxamide synthase activity"/>
    <property type="evidence" value="ECO:0007669"/>
    <property type="project" value="UniProtKB-EC"/>
</dbReference>
<dbReference type="HAMAP" id="MF_00137">
    <property type="entry name" value="SAICAR_synth"/>
    <property type="match status" value="1"/>
</dbReference>
<dbReference type="Pfam" id="PF01259">
    <property type="entry name" value="SAICAR_synt"/>
    <property type="match status" value="1"/>
</dbReference>
<dbReference type="NCBIfam" id="TIGR00081">
    <property type="entry name" value="purC"/>
    <property type="match status" value="1"/>
</dbReference>
<evidence type="ECO:0000313" key="12">
    <source>
        <dbReference type="Proteomes" id="UP000800035"/>
    </source>
</evidence>
<dbReference type="GO" id="GO:0005524">
    <property type="term" value="F:ATP binding"/>
    <property type="evidence" value="ECO:0007669"/>
    <property type="project" value="UniProtKB-KW"/>
</dbReference>
<dbReference type="PANTHER" id="PTHR43700">
    <property type="entry name" value="PHOSPHORIBOSYLAMINOIMIDAZOLE-SUCCINOCARBOXAMIDE SYNTHASE"/>
    <property type="match status" value="1"/>
</dbReference>
<dbReference type="CDD" id="cd01414">
    <property type="entry name" value="SAICAR_synt_Sc"/>
    <property type="match status" value="1"/>
</dbReference>
<reference evidence="11" key="1">
    <citation type="journal article" date="2020" name="Stud. Mycol.">
        <title>101 Dothideomycetes genomes: a test case for predicting lifestyles and emergence of pathogens.</title>
        <authorList>
            <person name="Haridas S."/>
            <person name="Albert R."/>
            <person name="Binder M."/>
            <person name="Bloem J."/>
            <person name="Labutti K."/>
            <person name="Salamov A."/>
            <person name="Andreopoulos B."/>
            <person name="Baker S."/>
            <person name="Barry K."/>
            <person name="Bills G."/>
            <person name="Bluhm B."/>
            <person name="Cannon C."/>
            <person name="Castanera R."/>
            <person name="Culley D."/>
            <person name="Daum C."/>
            <person name="Ezra D."/>
            <person name="Gonzalez J."/>
            <person name="Henrissat B."/>
            <person name="Kuo A."/>
            <person name="Liang C."/>
            <person name="Lipzen A."/>
            <person name="Lutzoni F."/>
            <person name="Magnuson J."/>
            <person name="Mondo S."/>
            <person name="Nolan M."/>
            <person name="Ohm R."/>
            <person name="Pangilinan J."/>
            <person name="Park H.-J."/>
            <person name="Ramirez L."/>
            <person name="Alfaro M."/>
            <person name="Sun H."/>
            <person name="Tritt A."/>
            <person name="Yoshinaga Y."/>
            <person name="Zwiers L.-H."/>
            <person name="Turgeon B."/>
            <person name="Goodwin S."/>
            <person name="Spatafora J."/>
            <person name="Crous P."/>
            <person name="Grigoriev I."/>
        </authorList>
    </citation>
    <scope>NUCLEOTIDE SEQUENCE</scope>
    <source>
        <strain evidence="11">CBS 675.92</strain>
    </source>
</reference>
<comment type="pathway">
    <text evidence="1">Purine metabolism; IMP biosynthesis via de novo pathway; 5-amino-1-(5-phospho-D-ribosyl)imidazole-4-carboxamide from 5-amino-1-(5-phospho-D-ribosyl)imidazole-4-carboxylate: step 1/2.</text>
</comment>
<evidence type="ECO:0000256" key="1">
    <source>
        <dbReference type="ARBA" id="ARBA00004672"/>
    </source>
</evidence>
<feature type="domain" description="SAICAR synthetase/ADE2 N-terminal" evidence="10">
    <location>
        <begin position="18"/>
        <end position="277"/>
    </location>
</feature>
<keyword evidence="8" id="KW-0067">ATP-binding</keyword>
<evidence type="ECO:0000259" key="10">
    <source>
        <dbReference type="Pfam" id="PF01259"/>
    </source>
</evidence>
<dbReference type="AlphaFoldDB" id="A0A6A5U1C7"/>
<dbReference type="NCBIfam" id="NF010568">
    <property type="entry name" value="PRK13961.1"/>
    <property type="match status" value="1"/>
</dbReference>
<evidence type="ECO:0000256" key="2">
    <source>
        <dbReference type="ARBA" id="ARBA00010190"/>
    </source>
</evidence>
<accession>A0A6A5U1C7</accession>
<dbReference type="Proteomes" id="UP000800035">
    <property type="component" value="Unassembled WGS sequence"/>
</dbReference>
<evidence type="ECO:0000313" key="11">
    <source>
        <dbReference type="EMBL" id="KAF1958741.1"/>
    </source>
</evidence>
<dbReference type="OrthoDB" id="9991235at2759"/>
<sequence length="313" mass="34609">MALSTTVDIDLAGLLPKVSSGKVRDLFAVDDNTLLFVASDRISAYDVVMKNGIPGKGALLTAMSIYWFEYLSVQIPALKTHFINKALPTIVETSLSQELSNELRKRSMQVRRLQVVPIESIVRGYITGSAWSEYQESGTVNGIPLPAGLVEGQQLPKPIWTPSTKAETGEKDENISPEQAKTVIGNARVAEEIERLSLEIYTVAAKRAEDVGIILADTKFEFGLDVPHGNQVILVDEVLTPDSSRFWPRGTWAAHLGKQQPSFDKQFLRDWLVAEGLKGKSDVVVADEIVKRTAIKYREAYEMLTGEKFQDSA</sequence>
<organism evidence="11 12">
    <name type="scientific">Byssothecium circinans</name>
    <dbReference type="NCBI Taxonomy" id="147558"/>
    <lineage>
        <taxon>Eukaryota</taxon>
        <taxon>Fungi</taxon>
        <taxon>Dikarya</taxon>
        <taxon>Ascomycota</taxon>
        <taxon>Pezizomycotina</taxon>
        <taxon>Dothideomycetes</taxon>
        <taxon>Pleosporomycetidae</taxon>
        <taxon>Pleosporales</taxon>
        <taxon>Massarineae</taxon>
        <taxon>Massarinaceae</taxon>
        <taxon>Byssothecium</taxon>
    </lineage>
</organism>
<keyword evidence="7" id="KW-0658">Purine biosynthesis</keyword>
<evidence type="ECO:0000256" key="5">
    <source>
        <dbReference type="ARBA" id="ARBA00022598"/>
    </source>
</evidence>
<name>A0A6A5U1C7_9PLEO</name>
<dbReference type="PANTHER" id="PTHR43700:SF1">
    <property type="entry name" value="PHOSPHORIBOSYLAMINOIMIDAZOLE-SUCCINOCARBOXAMIDE SYNTHASE"/>
    <property type="match status" value="1"/>
</dbReference>
<keyword evidence="6" id="KW-0547">Nucleotide-binding</keyword>
<dbReference type="GO" id="GO:0005737">
    <property type="term" value="C:cytoplasm"/>
    <property type="evidence" value="ECO:0007669"/>
    <property type="project" value="TreeGrafter"/>
</dbReference>
<dbReference type="FunFam" id="3.30.470.20:FF:000015">
    <property type="entry name" value="Phosphoribosylaminoimidazole-succinocarboxamide synthase"/>
    <property type="match status" value="1"/>
</dbReference>
<dbReference type="InterPro" id="IPR028923">
    <property type="entry name" value="SAICAR_synt/ADE2_N"/>
</dbReference>
<evidence type="ECO:0000256" key="7">
    <source>
        <dbReference type="ARBA" id="ARBA00022755"/>
    </source>
</evidence>
<dbReference type="PROSITE" id="PS01057">
    <property type="entry name" value="SAICAR_SYNTHETASE_1"/>
    <property type="match status" value="1"/>
</dbReference>
<dbReference type="Gene3D" id="3.30.200.20">
    <property type="entry name" value="Phosphorylase Kinase, domain 1"/>
    <property type="match status" value="1"/>
</dbReference>
<dbReference type="InterPro" id="IPR001636">
    <property type="entry name" value="SAICAR_synth"/>
</dbReference>
<evidence type="ECO:0000256" key="6">
    <source>
        <dbReference type="ARBA" id="ARBA00022741"/>
    </source>
</evidence>
<dbReference type="UniPathway" id="UPA00074">
    <property type="reaction ID" value="UER00131"/>
</dbReference>
<protein>
    <recommendedName>
        <fullName evidence="4">Phosphoribosylaminoimidazole-succinocarboxamide synthase</fullName>
        <ecNumber evidence="3">6.3.2.6</ecNumber>
    </recommendedName>
    <alternativeName>
        <fullName evidence="9">SAICAR synthetase</fullName>
    </alternativeName>
</protein>
<comment type="similarity">
    <text evidence="2">Belongs to the SAICAR synthetase family.</text>
</comment>
<dbReference type="InterPro" id="IPR018236">
    <property type="entry name" value="SAICAR_synthetase_CS"/>
</dbReference>
<evidence type="ECO:0000256" key="8">
    <source>
        <dbReference type="ARBA" id="ARBA00022840"/>
    </source>
</evidence>
<proteinExistence type="inferred from homology"/>
<dbReference type="PROSITE" id="PS01058">
    <property type="entry name" value="SAICAR_SYNTHETASE_2"/>
    <property type="match status" value="1"/>
</dbReference>
<dbReference type="EC" id="6.3.2.6" evidence="3"/>
<evidence type="ECO:0000256" key="9">
    <source>
        <dbReference type="ARBA" id="ARBA00030409"/>
    </source>
</evidence>
<dbReference type="SUPFAM" id="SSF56104">
    <property type="entry name" value="SAICAR synthase-like"/>
    <property type="match status" value="1"/>
</dbReference>
<evidence type="ECO:0000256" key="4">
    <source>
        <dbReference type="ARBA" id="ARBA00016460"/>
    </source>
</evidence>
<keyword evidence="12" id="KW-1185">Reference proteome</keyword>
<keyword evidence="5" id="KW-0436">Ligase</keyword>